<protein>
    <submittedName>
        <fullName evidence="2">Uncharacterized protein</fullName>
    </submittedName>
</protein>
<proteinExistence type="predicted"/>
<dbReference type="InterPro" id="IPR011990">
    <property type="entry name" value="TPR-like_helical_dom_sf"/>
</dbReference>
<accession>A0A915DX51</accession>
<organism evidence="1 2">
    <name type="scientific">Ditylenchus dipsaci</name>
    <dbReference type="NCBI Taxonomy" id="166011"/>
    <lineage>
        <taxon>Eukaryota</taxon>
        <taxon>Metazoa</taxon>
        <taxon>Ecdysozoa</taxon>
        <taxon>Nematoda</taxon>
        <taxon>Chromadorea</taxon>
        <taxon>Rhabditida</taxon>
        <taxon>Tylenchina</taxon>
        <taxon>Tylenchomorpha</taxon>
        <taxon>Sphaerularioidea</taxon>
        <taxon>Anguinidae</taxon>
        <taxon>Anguininae</taxon>
        <taxon>Ditylenchus</taxon>
    </lineage>
</organism>
<dbReference type="AlphaFoldDB" id="A0A915DX51"/>
<evidence type="ECO:0000313" key="1">
    <source>
        <dbReference type="Proteomes" id="UP000887574"/>
    </source>
</evidence>
<evidence type="ECO:0000313" key="2">
    <source>
        <dbReference type="WBParaSite" id="jg24116"/>
    </source>
</evidence>
<sequence length="264" mass="29700">MELPLISETGRISCYDVLACLLIGFQSFCDYWGISLAGSAIALSDKELHKKPAWYQESVAALENALKRLGKYRTIESITALDSAYDVLQRVEDCNNAEKVELIHKALEHFSRAFAHEPSRGIAGAHKWYALALMKLKEVDKKHKLVPKADATIVDHLQQACELGRKTPLLGIFLVSTTLRRRSMLMPINVSRRLRKLRHLSVANSFFVGESLHKLGQSEEAKNWLQKAVALPIMSDADGKARIKAKEVLSMAFKQQELPNENDF</sequence>
<name>A0A915DX51_9BILA</name>
<dbReference type="Gene3D" id="1.25.40.10">
    <property type="entry name" value="Tetratricopeptide repeat domain"/>
    <property type="match status" value="1"/>
</dbReference>
<dbReference type="Proteomes" id="UP000887574">
    <property type="component" value="Unplaced"/>
</dbReference>
<keyword evidence="1" id="KW-1185">Reference proteome</keyword>
<dbReference type="SUPFAM" id="SSF48452">
    <property type="entry name" value="TPR-like"/>
    <property type="match status" value="1"/>
</dbReference>
<reference evidence="2" key="1">
    <citation type="submission" date="2022-11" db="UniProtKB">
        <authorList>
            <consortium name="WormBaseParasite"/>
        </authorList>
    </citation>
    <scope>IDENTIFICATION</scope>
</reference>
<dbReference type="WBParaSite" id="jg24116">
    <property type="protein sequence ID" value="jg24116"/>
    <property type="gene ID" value="jg24116"/>
</dbReference>